<proteinExistence type="inferred from homology"/>
<dbReference type="GO" id="GO:0009055">
    <property type="term" value="F:electron transfer activity"/>
    <property type="evidence" value="ECO:0007669"/>
    <property type="project" value="InterPro"/>
</dbReference>
<dbReference type="RefSeq" id="WP_004867544.1">
    <property type="nucleotide sequence ID" value="NZ_BBLI01000007.1"/>
</dbReference>
<dbReference type="AlphaFoldDB" id="A0AAW8JKU7"/>
<comment type="similarity">
    <text evidence="1">Belongs to the cytochrome b562 family.</text>
</comment>
<dbReference type="Proteomes" id="UP001243195">
    <property type="component" value="Unassembled WGS sequence"/>
</dbReference>
<comment type="caution">
    <text evidence="4">The sequence shown here is derived from an EMBL/GenBank/DDBJ whole genome shotgun (WGS) entry which is preliminary data.</text>
</comment>
<sequence length="128" mass="14809">MKKILTCIVLSLSLNLGFSAHSFAGFYDMEDVEQHFNEYKKAKSADEALTALFHMKNATIDCWVNLPPKLNQLNQYDPKVLAYRATIDRLLEQVYLARQLVLDGKFNEAQKLAKKMEEIKKEGHKKFK</sequence>
<organism evidence="4 5">
    <name type="scientific">Acinetobacter gerneri</name>
    <dbReference type="NCBI Taxonomy" id="202952"/>
    <lineage>
        <taxon>Bacteria</taxon>
        <taxon>Pseudomonadati</taxon>
        <taxon>Pseudomonadota</taxon>
        <taxon>Gammaproteobacteria</taxon>
        <taxon>Moraxellales</taxon>
        <taxon>Moraxellaceae</taxon>
        <taxon>Acinetobacter</taxon>
    </lineage>
</organism>
<evidence type="ECO:0000256" key="3">
    <source>
        <dbReference type="SAM" id="SignalP"/>
    </source>
</evidence>
<dbReference type="SUPFAM" id="SSF47175">
    <property type="entry name" value="Cytochromes"/>
    <property type="match status" value="1"/>
</dbReference>
<dbReference type="InterPro" id="IPR009155">
    <property type="entry name" value="Cyt_b562"/>
</dbReference>
<dbReference type="GO" id="GO:0005506">
    <property type="term" value="F:iron ion binding"/>
    <property type="evidence" value="ECO:0007669"/>
    <property type="project" value="InterPro"/>
</dbReference>
<dbReference type="GO" id="GO:0020037">
    <property type="term" value="F:heme binding"/>
    <property type="evidence" value="ECO:0007669"/>
    <property type="project" value="InterPro"/>
</dbReference>
<dbReference type="GeneID" id="84210805"/>
<dbReference type="GO" id="GO:0022900">
    <property type="term" value="P:electron transport chain"/>
    <property type="evidence" value="ECO:0007669"/>
    <property type="project" value="InterPro"/>
</dbReference>
<feature type="signal peptide" evidence="3">
    <location>
        <begin position="1"/>
        <end position="24"/>
    </location>
</feature>
<dbReference type="EMBL" id="JAVIDA010000013">
    <property type="protein sequence ID" value="MDQ9071926.1"/>
    <property type="molecule type" value="Genomic_DNA"/>
</dbReference>
<accession>A0AAW8JKU7</accession>
<name>A0AAW8JKU7_9GAMM</name>
<feature type="chain" id="PRO_5043420736" evidence="3">
    <location>
        <begin position="25"/>
        <end position="128"/>
    </location>
</feature>
<protein>
    <submittedName>
        <fullName evidence="4">Cytochrome b562</fullName>
    </submittedName>
</protein>
<gene>
    <name evidence="4" type="ORF">RFH51_10690</name>
</gene>
<evidence type="ECO:0000313" key="4">
    <source>
        <dbReference type="EMBL" id="MDQ9071926.1"/>
    </source>
</evidence>
<evidence type="ECO:0000313" key="5">
    <source>
        <dbReference type="Proteomes" id="UP001243195"/>
    </source>
</evidence>
<evidence type="ECO:0000256" key="1">
    <source>
        <dbReference type="ARBA" id="ARBA00005523"/>
    </source>
</evidence>
<dbReference type="GO" id="GO:0042597">
    <property type="term" value="C:periplasmic space"/>
    <property type="evidence" value="ECO:0007669"/>
    <property type="project" value="InterPro"/>
</dbReference>
<dbReference type="Gene3D" id="1.20.120.10">
    <property type="entry name" value="Cytochrome c/b562"/>
    <property type="match status" value="1"/>
</dbReference>
<reference evidence="4" key="1">
    <citation type="submission" date="2023-08" db="EMBL/GenBank/DDBJ databases">
        <title>Emergence of clinically-relevant ST2 carbapenem-resistant Acinetobacter baumannii strains in hospital sewages in Zhejiang, East of China.</title>
        <authorList>
            <person name="Kaichao C."/>
            <person name="Zhang R."/>
        </authorList>
    </citation>
    <scope>NUCLEOTIDE SEQUENCE</scope>
    <source>
        <strain evidence="4">M-SY-60</strain>
    </source>
</reference>
<dbReference type="Pfam" id="PF07361">
    <property type="entry name" value="Cytochrom_B562"/>
    <property type="match status" value="1"/>
</dbReference>
<keyword evidence="2 3" id="KW-0732">Signal</keyword>
<dbReference type="InterPro" id="IPR010980">
    <property type="entry name" value="Cyt_c/b562"/>
</dbReference>
<evidence type="ECO:0000256" key="2">
    <source>
        <dbReference type="ARBA" id="ARBA00022729"/>
    </source>
</evidence>